<evidence type="ECO:0000256" key="4">
    <source>
        <dbReference type="ARBA" id="ARBA00022448"/>
    </source>
</evidence>
<evidence type="ECO:0000256" key="2">
    <source>
        <dbReference type="ARBA" id="ARBA00005831"/>
    </source>
</evidence>
<dbReference type="InParanoid" id="E4WUP0"/>
<evidence type="ECO:0000256" key="8">
    <source>
        <dbReference type="ARBA" id="ARBA00031345"/>
    </source>
</evidence>
<dbReference type="AlphaFoldDB" id="E4WUP0"/>
<dbReference type="GO" id="GO:0017119">
    <property type="term" value="C:Golgi transport complex"/>
    <property type="evidence" value="ECO:0007669"/>
    <property type="project" value="InterPro"/>
</dbReference>
<evidence type="ECO:0000256" key="1">
    <source>
        <dbReference type="ARBA" id="ARBA00004395"/>
    </source>
</evidence>
<keyword evidence="10" id="KW-1185">Reference proteome</keyword>
<evidence type="ECO:0000313" key="9">
    <source>
        <dbReference type="EMBL" id="CBY21571.1"/>
    </source>
</evidence>
<dbReference type="OrthoDB" id="245173at2759"/>
<sequence>MDFSSFGDENWDLLTWVNSAFKDVTKEKRDTYAASLLTKLQLVSQDISKTIEEAAEQGAQAVPKAAREMEAVRQEANFLKRHMNQVKEGLEDVEQKTNSSIQVLFSIDQIKERVESSELSLKKVDNWAQITQEAENAFTEQDLKTIADKIAQLDQSILIFQGAPDYGEKQKLLDSFKNRLEATLSSKAIQSTKLHDVQAAKETIAHFASIGRVSQFESYYIKTSRAKFKESWELTEQFDRTTTLYENLVQRASSELVFITAVFGEERAENILIKSFADILKNLPIKEAIKDLLDENDPSLSMEKISAHRLAAEQFVGKIQTFLESKSCNPSDVQNLVQVLWVPYGAAIIAFKDLMSSTLAARVSDLRIDGDSMALLENIANATGHLVEMHNYAIDTCKESTGSLGLLMLAEAIAFSHKKLTERAFSAIEDAKLRSRKFDQNDDEIWPFFSNSLQMLERFGPWIKELDRLEGVFHEELKAIERFSSASMMNKENEDPWNFNILRLCAPKNFGELQGFIDQSISKSSTLLTDSHASFARLAQLTTDVAFDTAFVPIRCSFKSLAEMDLWNKADAPLPEFGYSPSEEITQVGDALLTIPQHLDPLQADNSDLKRAVLCTKLPYTENLPDLPESNENTDDDIFEHHHGAGAWLANAGHGACKLFMEQIFKIPELSEWGRLQLVCDLRYLESVGDSLGVEISEEWKALVQLLAASNEDLDQLASTAPQTIADKVYKMRKNQKE</sequence>
<evidence type="ECO:0000256" key="3">
    <source>
        <dbReference type="ARBA" id="ARBA00020984"/>
    </source>
</evidence>
<accession>E4WUP0</accession>
<comment type="similarity">
    <text evidence="2">Belongs to the COG7 family.</text>
</comment>
<comment type="subcellular location">
    <subcellularLocation>
        <location evidence="1">Golgi apparatus membrane</location>
        <topology evidence="1">Peripheral membrane protein</topology>
    </subcellularLocation>
</comment>
<evidence type="ECO:0000256" key="6">
    <source>
        <dbReference type="ARBA" id="ARBA00023034"/>
    </source>
</evidence>
<evidence type="ECO:0000313" key="10">
    <source>
        <dbReference type="Proteomes" id="UP000001307"/>
    </source>
</evidence>
<reference evidence="9" key="1">
    <citation type="journal article" date="2010" name="Science">
        <title>Plasticity of animal genome architecture unmasked by rapid evolution of a pelagic tunicate.</title>
        <authorList>
            <person name="Denoeud F."/>
            <person name="Henriet S."/>
            <person name="Mungpakdee S."/>
            <person name="Aury J.M."/>
            <person name="Da Silva C."/>
            <person name="Brinkmann H."/>
            <person name="Mikhaleva J."/>
            <person name="Olsen L.C."/>
            <person name="Jubin C."/>
            <person name="Canestro C."/>
            <person name="Bouquet J.M."/>
            <person name="Danks G."/>
            <person name="Poulain J."/>
            <person name="Campsteijn C."/>
            <person name="Adamski M."/>
            <person name="Cross I."/>
            <person name="Yadetie F."/>
            <person name="Muffato M."/>
            <person name="Louis A."/>
            <person name="Butcher S."/>
            <person name="Tsagkogeorga G."/>
            <person name="Konrad A."/>
            <person name="Singh S."/>
            <person name="Jensen M.F."/>
            <person name="Cong E.H."/>
            <person name="Eikeseth-Otteraa H."/>
            <person name="Noel B."/>
            <person name="Anthouard V."/>
            <person name="Porcel B.M."/>
            <person name="Kachouri-Lafond R."/>
            <person name="Nishino A."/>
            <person name="Ugolini M."/>
            <person name="Chourrout P."/>
            <person name="Nishida H."/>
            <person name="Aasland R."/>
            <person name="Huzurbazar S."/>
            <person name="Westhof E."/>
            <person name="Delsuc F."/>
            <person name="Lehrach H."/>
            <person name="Reinhardt R."/>
            <person name="Weissenbach J."/>
            <person name="Roy S.W."/>
            <person name="Artiguenave F."/>
            <person name="Postlethwait J.H."/>
            <person name="Manak J.R."/>
            <person name="Thompson E.M."/>
            <person name="Jaillon O."/>
            <person name="Du Pasquier L."/>
            <person name="Boudinot P."/>
            <person name="Liberles D.A."/>
            <person name="Volff J.N."/>
            <person name="Philippe H."/>
            <person name="Lenhard B."/>
            <person name="Roest Crollius H."/>
            <person name="Wincker P."/>
            <person name="Chourrout D."/>
        </authorList>
    </citation>
    <scope>NUCLEOTIDE SEQUENCE [LARGE SCALE GENOMIC DNA]</scope>
</reference>
<keyword evidence="7" id="KW-0472">Membrane</keyword>
<keyword evidence="5" id="KW-0653">Protein transport</keyword>
<dbReference type="EMBL" id="FN653017">
    <property type="protein sequence ID" value="CBY21571.1"/>
    <property type="molecule type" value="Genomic_DNA"/>
</dbReference>
<dbReference type="GO" id="GO:0006886">
    <property type="term" value="P:intracellular protein transport"/>
    <property type="evidence" value="ECO:0007669"/>
    <property type="project" value="InterPro"/>
</dbReference>
<evidence type="ECO:0000256" key="7">
    <source>
        <dbReference type="ARBA" id="ARBA00023136"/>
    </source>
</evidence>
<dbReference type="PANTHER" id="PTHR21443">
    <property type="entry name" value="CONSERVED OLIGOMERIC GOLGI COMPLEX COMPONENT 7"/>
    <property type="match status" value="1"/>
</dbReference>
<dbReference type="GO" id="GO:0000139">
    <property type="term" value="C:Golgi membrane"/>
    <property type="evidence" value="ECO:0007669"/>
    <property type="project" value="UniProtKB-SubCell"/>
</dbReference>
<name>E4WUP0_OIKDI</name>
<dbReference type="GO" id="GO:0006890">
    <property type="term" value="P:retrograde vesicle-mediated transport, Golgi to endoplasmic reticulum"/>
    <property type="evidence" value="ECO:0007669"/>
    <property type="project" value="TreeGrafter"/>
</dbReference>
<keyword evidence="6" id="KW-0333">Golgi apparatus</keyword>
<dbReference type="InterPro" id="IPR019335">
    <property type="entry name" value="COG7"/>
</dbReference>
<dbReference type="FunCoup" id="E4WUP0">
    <property type="interactions" value="20"/>
</dbReference>
<keyword evidence="4" id="KW-0813">Transport</keyword>
<dbReference type="Pfam" id="PF10191">
    <property type="entry name" value="COG7"/>
    <property type="match status" value="1"/>
</dbReference>
<dbReference type="GO" id="GO:0007030">
    <property type="term" value="P:Golgi organization"/>
    <property type="evidence" value="ECO:0007669"/>
    <property type="project" value="TreeGrafter"/>
</dbReference>
<dbReference type="PANTHER" id="PTHR21443:SF0">
    <property type="entry name" value="CONSERVED OLIGOMERIC GOLGI COMPLEX SUBUNIT 7"/>
    <property type="match status" value="1"/>
</dbReference>
<proteinExistence type="inferred from homology"/>
<protein>
    <recommendedName>
        <fullName evidence="3">Conserved oligomeric Golgi complex subunit 7</fullName>
    </recommendedName>
    <alternativeName>
        <fullName evidence="8">Component of oligomeric Golgi complex 7</fullName>
    </alternativeName>
</protein>
<gene>
    <name evidence="9" type="ORF">GSOID_T00009343001</name>
</gene>
<organism evidence="9">
    <name type="scientific">Oikopleura dioica</name>
    <name type="common">Tunicate</name>
    <dbReference type="NCBI Taxonomy" id="34765"/>
    <lineage>
        <taxon>Eukaryota</taxon>
        <taxon>Metazoa</taxon>
        <taxon>Chordata</taxon>
        <taxon>Tunicata</taxon>
        <taxon>Appendicularia</taxon>
        <taxon>Copelata</taxon>
        <taxon>Oikopleuridae</taxon>
        <taxon>Oikopleura</taxon>
    </lineage>
</organism>
<evidence type="ECO:0000256" key="5">
    <source>
        <dbReference type="ARBA" id="ARBA00022927"/>
    </source>
</evidence>
<dbReference type="Proteomes" id="UP000001307">
    <property type="component" value="Unassembled WGS sequence"/>
</dbReference>